<evidence type="ECO:0000256" key="2">
    <source>
        <dbReference type="ARBA" id="ARBA00022723"/>
    </source>
</evidence>
<gene>
    <name evidence="7" type="ORF">EDD59_14211</name>
</gene>
<dbReference type="GO" id="GO:0046872">
    <property type="term" value="F:metal ion binding"/>
    <property type="evidence" value="ECO:0007669"/>
    <property type="project" value="UniProtKB-KW"/>
</dbReference>
<protein>
    <submittedName>
        <fullName evidence="7">2-succinyl-5-enolpyruvyl-6-hydroxy-3-cyclohexene-1-carboxylate synthase</fullName>
    </submittedName>
</protein>
<dbReference type="InterPro" id="IPR012001">
    <property type="entry name" value="Thiamin_PyroP_enz_TPP-bd_dom"/>
</dbReference>
<dbReference type="Gene3D" id="3.40.50.1220">
    <property type="entry name" value="TPP-binding domain"/>
    <property type="match status" value="1"/>
</dbReference>
<dbReference type="InterPro" id="IPR004433">
    <property type="entry name" value="MenaQ_synth_MenD"/>
</dbReference>
<accession>A0A4R3K108</accession>
<evidence type="ECO:0000256" key="3">
    <source>
        <dbReference type="ARBA" id="ARBA00022842"/>
    </source>
</evidence>
<dbReference type="AlphaFoldDB" id="A0A4R3K108"/>
<evidence type="ECO:0000256" key="4">
    <source>
        <dbReference type="ARBA" id="ARBA00023052"/>
    </source>
</evidence>
<dbReference type="Pfam" id="PF02776">
    <property type="entry name" value="TPP_enzyme_N"/>
    <property type="match status" value="1"/>
</dbReference>
<comment type="caution">
    <text evidence="7">The sequence shown here is derived from an EMBL/GenBank/DDBJ whole genome shotgun (WGS) entry which is preliminary data.</text>
</comment>
<dbReference type="GO" id="GO:0009234">
    <property type="term" value="P:menaquinone biosynthetic process"/>
    <property type="evidence" value="ECO:0007669"/>
    <property type="project" value="InterPro"/>
</dbReference>
<dbReference type="CDD" id="cd07037">
    <property type="entry name" value="TPP_PYR_MenD"/>
    <property type="match status" value="1"/>
</dbReference>
<sequence length="577" mass="65986">MENIMYSDLKNVQILIALLKEYNIHRIVLSPGGRNVPFVHSVENDPDFTCYSIVDERSAGFFALGIIQKTHEPVAICCTSATAVCNYMSAVNEAFYQKLPLVVLTADRNGYYLNQNEDQMIPQTAIFRDVCKKEVSLPIVKDELDEWYCGRLVNEALSELVHHSVGPVHINFLIEKVGAGYNTPSLPPVNKIERIMKKNLEAWKTAREQLYGKKILLIYGQHLSKQSNIEELLNKFALQYNCVIAADHLANIHCEKQFNTFLISNTNAFESLNEILPDIVITMGENYVSEIRNWLKRNIGKFVHWRVNEDGEFADQFHNLKYVFECTEEEFIDKMMPVDEEIQDTNTYYEQWLLLQSKIKFSELPFSSMYITKRYFEKIPQGSNLHLANSNSVRLAQMFPLDSSVSVFCNRGTNGIDGSMSSFMGLATVSDELSFLLIGDLSFFYDMNALWNRYVGSNIRILLMNNSGASIFHVSPGEKLLPTIDRFTAAEHDAKAESWVKSRGLKYLAASTIEEFEESIDVFTDKNAKVPMLFEVFTDKAEDAELMKKFYSDNKKNNLLSGDKKVLFKTAIRKIIK</sequence>
<evidence type="ECO:0000313" key="8">
    <source>
        <dbReference type="Proteomes" id="UP000295726"/>
    </source>
</evidence>
<keyword evidence="1" id="KW-0808">Transferase</keyword>
<dbReference type="InterPro" id="IPR029061">
    <property type="entry name" value="THDP-binding"/>
</dbReference>
<keyword evidence="3" id="KW-0460">Magnesium</keyword>
<dbReference type="SUPFAM" id="SSF52518">
    <property type="entry name" value="Thiamin diphosphate-binding fold (THDP-binding)"/>
    <property type="match status" value="2"/>
</dbReference>
<dbReference type="CDD" id="cd02009">
    <property type="entry name" value="TPP_SHCHC_synthase"/>
    <property type="match status" value="1"/>
</dbReference>
<reference evidence="7 8" key="1">
    <citation type="submission" date="2019-03" db="EMBL/GenBank/DDBJ databases">
        <title>Genomic Encyclopedia of Type Strains, Phase IV (KMG-IV): sequencing the most valuable type-strain genomes for metagenomic binning, comparative biology and taxonomic classification.</title>
        <authorList>
            <person name="Goeker M."/>
        </authorList>
    </citation>
    <scope>NUCLEOTIDE SEQUENCE [LARGE SCALE GENOMIC DNA]</scope>
    <source>
        <strain evidence="7 8">DSM 29489</strain>
    </source>
</reference>
<dbReference type="Proteomes" id="UP000295726">
    <property type="component" value="Unassembled WGS sequence"/>
</dbReference>
<dbReference type="PIRSF" id="PIRSF004983">
    <property type="entry name" value="MenD"/>
    <property type="match status" value="1"/>
</dbReference>
<dbReference type="RefSeq" id="WP_132383986.1">
    <property type="nucleotide sequence ID" value="NZ_SLZZ01000042.1"/>
</dbReference>
<dbReference type="GO" id="GO:0030976">
    <property type="term" value="F:thiamine pyrophosphate binding"/>
    <property type="evidence" value="ECO:0007669"/>
    <property type="project" value="InterPro"/>
</dbReference>
<dbReference type="NCBIfam" id="TIGR00173">
    <property type="entry name" value="menD"/>
    <property type="match status" value="1"/>
</dbReference>
<dbReference type="PANTHER" id="PTHR42916">
    <property type="entry name" value="2-SUCCINYL-5-ENOLPYRUVYL-6-HYDROXY-3-CYCLOHEXENE-1-CARBOXYLATE SYNTHASE"/>
    <property type="match status" value="1"/>
</dbReference>
<name>A0A4R3K108_9FIRM</name>
<proteinExistence type="predicted"/>
<keyword evidence="2" id="KW-0479">Metal-binding</keyword>
<dbReference type="GO" id="GO:0070204">
    <property type="term" value="F:2-succinyl-5-enolpyruvyl-6-hydroxy-3-cyclohexene-1-carboxylic-acid synthase activity"/>
    <property type="evidence" value="ECO:0007669"/>
    <property type="project" value="InterPro"/>
</dbReference>
<keyword evidence="4" id="KW-0786">Thiamine pyrophosphate</keyword>
<keyword evidence="5" id="KW-0464">Manganese</keyword>
<evidence type="ECO:0000256" key="1">
    <source>
        <dbReference type="ARBA" id="ARBA00022679"/>
    </source>
</evidence>
<dbReference type="EMBL" id="SLZZ01000042">
    <property type="protein sequence ID" value="TCS74142.1"/>
    <property type="molecule type" value="Genomic_DNA"/>
</dbReference>
<dbReference type="Gene3D" id="3.40.50.970">
    <property type="match status" value="2"/>
</dbReference>
<organism evidence="7 8">
    <name type="scientific">Muricomes intestini</name>
    <dbReference type="NCBI Taxonomy" id="1796634"/>
    <lineage>
        <taxon>Bacteria</taxon>
        <taxon>Bacillati</taxon>
        <taxon>Bacillota</taxon>
        <taxon>Clostridia</taxon>
        <taxon>Lachnospirales</taxon>
        <taxon>Lachnospiraceae</taxon>
        <taxon>Muricomes</taxon>
    </lineage>
</organism>
<evidence type="ECO:0000313" key="7">
    <source>
        <dbReference type="EMBL" id="TCS74142.1"/>
    </source>
</evidence>
<evidence type="ECO:0000256" key="5">
    <source>
        <dbReference type="ARBA" id="ARBA00023211"/>
    </source>
</evidence>
<dbReference type="PANTHER" id="PTHR42916:SF1">
    <property type="entry name" value="PROTEIN PHYLLO, CHLOROPLASTIC"/>
    <property type="match status" value="1"/>
</dbReference>
<feature type="domain" description="Thiamine pyrophosphate enzyme N-terminal TPP-binding" evidence="6">
    <location>
        <begin position="13"/>
        <end position="124"/>
    </location>
</feature>
<evidence type="ECO:0000259" key="6">
    <source>
        <dbReference type="Pfam" id="PF02776"/>
    </source>
</evidence>
<keyword evidence="8" id="KW-1185">Reference proteome</keyword>
<dbReference type="OrthoDB" id="9791859at2"/>